<protein>
    <submittedName>
        <fullName evidence="2">Uncharacterized protein</fullName>
    </submittedName>
</protein>
<dbReference type="EMBL" id="PGOL01000111">
    <property type="protein sequence ID" value="PKI76664.1"/>
    <property type="molecule type" value="Genomic_DNA"/>
</dbReference>
<comment type="caution">
    <text evidence="2">The sequence shown here is derived from an EMBL/GenBank/DDBJ whole genome shotgun (WGS) entry which is preliminary data.</text>
</comment>
<evidence type="ECO:0000313" key="3">
    <source>
        <dbReference type="Proteomes" id="UP000233551"/>
    </source>
</evidence>
<feature type="compositionally biased region" description="Basic residues" evidence="1">
    <location>
        <begin position="126"/>
        <end position="135"/>
    </location>
</feature>
<dbReference type="Proteomes" id="UP000233551">
    <property type="component" value="Unassembled WGS sequence"/>
</dbReference>
<organism evidence="2 3">
    <name type="scientific">Punica granatum</name>
    <name type="common">Pomegranate</name>
    <dbReference type="NCBI Taxonomy" id="22663"/>
    <lineage>
        <taxon>Eukaryota</taxon>
        <taxon>Viridiplantae</taxon>
        <taxon>Streptophyta</taxon>
        <taxon>Embryophyta</taxon>
        <taxon>Tracheophyta</taxon>
        <taxon>Spermatophyta</taxon>
        <taxon>Magnoliopsida</taxon>
        <taxon>eudicotyledons</taxon>
        <taxon>Gunneridae</taxon>
        <taxon>Pentapetalae</taxon>
        <taxon>rosids</taxon>
        <taxon>malvids</taxon>
        <taxon>Myrtales</taxon>
        <taxon>Lythraceae</taxon>
        <taxon>Punica</taxon>
    </lineage>
</organism>
<sequence>MELTAPFKSLRARYRAKYPQYPSRPGQPRRLGSLDPELIREVNQLIFTKPSKSSRGLLWSTAGVEVARNRMEVPGKYIHCNFRLIKFPLDQIEASLARTQRGTVTELASQESSNDRIAHCFNHGSRSPRMKSHSKQKLEPPF</sequence>
<accession>A0A2I0L7H7</accession>
<name>A0A2I0L7H7_PUNGR</name>
<feature type="region of interest" description="Disordered" evidence="1">
    <location>
        <begin position="123"/>
        <end position="142"/>
    </location>
</feature>
<proteinExistence type="predicted"/>
<gene>
    <name evidence="2" type="ORF">CRG98_002973</name>
</gene>
<evidence type="ECO:0000313" key="2">
    <source>
        <dbReference type="EMBL" id="PKI76664.1"/>
    </source>
</evidence>
<dbReference type="AlphaFoldDB" id="A0A2I0L7H7"/>
<evidence type="ECO:0000256" key="1">
    <source>
        <dbReference type="SAM" id="MobiDB-lite"/>
    </source>
</evidence>
<reference evidence="2 3" key="1">
    <citation type="submission" date="2017-11" db="EMBL/GenBank/DDBJ databases">
        <title>De-novo sequencing of pomegranate (Punica granatum L.) genome.</title>
        <authorList>
            <person name="Akparov Z."/>
            <person name="Amiraslanov A."/>
            <person name="Hajiyeva S."/>
            <person name="Abbasov M."/>
            <person name="Kaur K."/>
            <person name="Hamwieh A."/>
            <person name="Solovyev V."/>
            <person name="Salamov A."/>
            <person name="Braich B."/>
            <person name="Kosarev P."/>
            <person name="Mahmoud A."/>
            <person name="Hajiyev E."/>
            <person name="Babayeva S."/>
            <person name="Izzatullayeva V."/>
            <person name="Mammadov A."/>
            <person name="Mammadov A."/>
            <person name="Sharifova S."/>
            <person name="Ojaghi J."/>
            <person name="Eynullazada K."/>
            <person name="Bayramov B."/>
            <person name="Abdulazimova A."/>
            <person name="Shahmuradov I."/>
        </authorList>
    </citation>
    <scope>NUCLEOTIDE SEQUENCE [LARGE SCALE GENOMIC DNA]</scope>
    <source>
        <strain evidence="3">cv. AG2017</strain>
        <tissue evidence="2">Leaf</tissue>
    </source>
</reference>
<keyword evidence="3" id="KW-1185">Reference proteome</keyword>